<sequence length="214" mass="23077">MGIFGAASISLRHPTPQYFQPINPMAPITPITPSTTTVPPAGLWRAPSDPSSPSPSASASASAPLSSDHDHHLRKTTSMLGLSKSLNWGRGRKNGGSSSTGSGGNNNGNGSSSRRAEERYRRKIQAWEREDRNEWDAPSSRGMGRGFGGGPGRRAHQEVLRAFAFERKNRPSIVRESESVFSGISPCCSRMNSFDEERVGSRNPSLAVSRAEVE</sequence>
<evidence type="ECO:0000256" key="1">
    <source>
        <dbReference type="SAM" id="MobiDB-lite"/>
    </source>
</evidence>
<feature type="region of interest" description="Disordered" evidence="1">
    <location>
        <begin position="30"/>
        <end position="154"/>
    </location>
</feature>
<dbReference type="EMBL" id="JH921429">
    <property type="protein sequence ID" value="EKD20308.1"/>
    <property type="molecule type" value="Genomic_DNA"/>
</dbReference>
<reference evidence="2 3" key="1">
    <citation type="journal article" date="2012" name="BMC Genomics">
        <title>Sequencing the genome of Marssonina brunnea reveals fungus-poplar co-evolution.</title>
        <authorList>
            <person name="Zhu S."/>
            <person name="Cao Y.-Z."/>
            <person name="Jiang C."/>
            <person name="Tan B.-Y."/>
            <person name="Wang Z."/>
            <person name="Feng S."/>
            <person name="Zhang L."/>
            <person name="Su X.-H."/>
            <person name="Brejova B."/>
            <person name="Vinar T."/>
            <person name="Xu M."/>
            <person name="Wang M.-X."/>
            <person name="Zhang S.-G."/>
            <person name="Huang M.-R."/>
            <person name="Wu R."/>
            <person name="Zhou Y."/>
        </authorList>
    </citation>
    <scope>NUCLEOTIDE SEQUENCE [LARGE SCALE GENOMIC DNA]</scope>
    <source>
        <strain evidence="2 3">MB_m1</strain>
    </source>
</reference>
<dbReference type="GeneID" id="18756925"/>
<dbReference type="InParanoid" id="K1XHS1"/>
<evidence type="ECO:0000313" key="2">
    <source>
        <dbReference type="EMBL" id="EKD20308.1"/>
    </source>
</evidence>
<evidence type="ECO:0000313" key="3">
    <source>
        <dbReference type="Proteomes" id="UP000006753"/>
    </source>
</evidence>
<feature type="region of interest" description="Disordered" evidence="1">
    <location>
        <begin position="195"/>
        <end position="214"/>
    </location>
</feature>
<dbReference type="AlphaFoldDB" id="K1XHS1"/>
<dbReference type="KEGG" id="mbe:MBM_00990"/>
<dbReference type="Proteomes" id="UP000006753">
    <property type="component" value="Unassembled WGS sequence"/>
</dbReference>
<dbReference type="RefSeq" id="XP_007288879.1">
    <property type="nucleotide sequence ID" value="XM_007288817.1"/>
</dbReference>
<organism evidence="2 3">
    <name type="scientific">Marssonina brunnea f. sp. multigermtubi (strain MB_m1)</name>
    <name type="common">Marssonina leaf spot fungus</name>
    <dbReference type="NCBI Taxonomy" id="1072389"/>
    <lineage>
        <taxon>Eukaryota</taxon>
        <taxon>Fungi</taxon>
        <taxon>Dikarya</taxon>
        <taxon>Ascomycota</taxon>
        <taxon>Pezizomycotina</taxon>
        <taxon>Leotiomycetes</taxon>
        <taxon>Helotiales</taxon>
        <taxon>Drepanopezizaceae</taxon>
        <taxon>Drepanopeziza</taxon>
    </lineage>
</organism>
<name>K1XHS1_MARBU</name>
<feature type="compositionally biased region" description="Gly residues" evidence="1">
    <location>
        <begin position="143"/>
        <end position="152"/>
    </location>
</feature>
<gene>
    <name evidence="2" type="ORF">MBM_00990</name>
</gene>
<accession>K1XHS1</accession>
<feature type="compositionally biased region" description="Basic and acidic residues" evidence="1">
    <location>
        <begin position="114"/>
        <end position="135"/>
    </location>
</feature>
<protein>
    <submittedName>
        <fullName evidence="2">Uncharacterized protein</fullName>
    </submittedName>
</protein>
<proteinExistence type="predicted"/>
<feature type="compositionally biased region" description="Polar residues" evidence="1">
    <location>
        <begin position="76"/>
        <end position="86"/>
    </location>
</feature>
<keyword evidence="3" id="KW-1185">Reference proteome</keyword>
<feature type="compositionally biased region" description="Low complexity" evidence="1">
    <location>
        <begin position="30"/>
        <end position="66"/>
    </location>
</feature>
<dbReference type="OrthoDB" id="3553613at2759"/>
<dbReference type="HOGENOM" id="CLU_1289174_0_0_1"/>